<keyword evidence="8 10" id="KW-0663">Pyridoxal phosphate</keyword>
<evidence type="ECO:0000256" key="6">
    <source>
        <dbReference type="ARBA" id="ARBA00022679"/>
    </source>
</evidence>
<dbReference type="InterPro" id="IPR004839">
    <property type="entry name" value="Aminotransferase_I/II_large"/>
</dbReference>
<dbReference type="InterPro" id="IPR004723">
    <property type="entry name" value="AONS_Archaea/Proteobacteria"/>
</dbReference>
<dbReference type="PANTHER" id="PTHR13693:SF100">
    <property type="entry name" value="8-AMINO-7-OXONONANOATE SYNTHASE"/>
    <property type="match status" value="1"/>
</dbReference>
<dbReference type="EC" id="2.3.1.47" evidence="10"/>
<proteinExistence type="inferred from homology"/>
<comment type="catalytic activity">
    <reaction evidence="9 10">
        <text>6-carboxyhexanoyl-[ACP] + L-alanine + H(+) = (8S)-8-amino-7-oxononanoate + holo-[ACP] + CO2</text>
        <dbReference type="Rhea" id="RHEA:42288"/>
        <dbReference type="Rhea" id="RHEA-COMP:9685"/>
        <dbReference type="Rhea" id="RHEA-COMP:9955"/>
        <dbReference type="ChEBI" id="CHEBI:15378"/>
        <dbReference type="ChEBI" id="CHEBI:16526"/>
        <dbReference type="ChEBI" id="CHEBI:57972"/>
        <dbReference type="ChEBI" id="CHEBI:64479"/>
        <dbReference type="ChEBI" id="CHEBI:78846"/>
        <dbReference type="ChEBI" id="CHEBI:149468"/>
        <dbReference type="EC" id="2.3.1.47"/>
    </reaction>
</comment>
<evidence type="ECO:0000256" key="10">
    <source>
        <dbReference type="RuleBase" id="RU003693"/>
    </source>
</evidence>
<dbReference type="NCBIfam" id="TIGR00858">
    <property type="entry name" value="bioF"/>
    <property type="match status" value="1"/>
</dbReference>
<dbReference type="GO" id="GO:0008710">
    <property type="term" value="F:8-amino-7-oxononanoate synthase activity"/>
    <property type="evidence" value="ECO:0007669"/>
    <property type="project" value="UniProtKB-EC"/>
</dbReference>
<evidence type="ECO:0000256" key="9">
    <source>
        <dbReference type="ARBA" id="ARBA00047715"/>
    </source>
</evidence>
<keyword evidence="12" id="KW-0012">Acyltransferase</keyword>
<evidence type="ECO:0000259" key="11">
    <source>
        <dbReference type="Pfam" id="PF00155"/>
    </source>
</evidence>
<keyword evidence="6 10" id="KW-0808">Transferase</keyword>
<dbReference type="CDD" id="cd06454">
    <property type="entry name" value="KBL_like"/>
    <property type="match status" value="1"/>
</dbReference>
<dbReference type="Proteomes" id="UP001519344">
    <property type="component" value="Unassembled WGS sequence"/>
</dbReference>
<evidence type="ECO:0000256" key="3">
    <source>
        <dbReference type="ARBA" id="ARBA00004746"/>
    </source>
</evidence>
<keyword evidence="7" id="KW-0093">Biotin biosynthesis</keyword>
<dbReference type="InterPro" id="IPR015424">
    <property type="entry name" value="PyrdxlP-dep_Trfase"/>
</dbReference>
<evidence type="ECO:0000256" key="2">
    <source>
        <dbReference type="ARBA" id="ARBA00002513"/>
    </source>
</evidence>
<dbReference type="PROSITE" id="PS00599">
    <property type="entry name" value="AA_TRANSFER_CLASS_2"/>
    <property type="match status" value="1"/>
</dbReference>
<evidence type="ECO:0000256" key="7">
    <source>
        <dbReference type="ARBA" id="ARBA00022756"/>
    </source>
</evidence>
<dbReference type="InterPro" id="IPR015422">
    <property type="entry name" value="PyrdxlP-dep_Trfase_small"/>
</dbReference>
<dbReference type="Pfam" id="PF00155">
    <property type="entry name" value="Aminotran_1_2"/>
    <property type="match status" value="1"/>
</dbReference>
<dbReference type="Gene3D" id="3.40.640.10">
    <property type="entry name" value="Type I PLP-dependent aspartate aminotransferase-like (Major domain)"/>
    <property type="match status" value="1"/>
</dbReference>
<dbReference type="SUPFAM" id="SSF53383">
    <property type="entry name" value="PLP-dependent transferases"/>
    <property type="match status" value="1"/>
</dbReference>
<comment type="cofactor">
    <cofactor evidence="1 10">
        <name>pyridoxal 5'-phosphate</name>
        <dbReference type="ChEBI" id="CHEBI:597326"/>
    </cofactor>
</comment>
<keyword evidence="13" id="KW-1185">Reference proteome</keyword>
<dbReference type="Gene3D" id="3.90.1150.10">
    <property type="entry name" value="Aspartate Aminotransferase, domain 1"/>
    <property type="match status" value="1"/>
</dbReference>
<comment type="subunit">
    <text evidence="5 10">Homodimer.</text>
</comment>
<evidence type="ECO:0000256" key="4">
    <source>
        <dbReference type="ARBA" id="ARBA00010008"/>
    </source>
</evidence>
<comment type="pathway">
    <text evidence="3 10">Cofactor biosynthesis; biotin biosynthesis.</text>
</comment>
<evidence type="ECO:0000256" key="8">
    <source>
        <dbReference type="ARBA" id="ARBA00022898"/>
    </source>
</evidence>
<evidence type="ECO:0000256" key="5">
    <source>
        <dbReference type="ARBA" id="ARBA00011738"/>
    </source>
</evidence>
<dbReference type="EMBL" id="JAGGKV010000003">
    <property type="protein sequence ID" value="MBP1962370.1"/>
    <property type="molecule type" value="Genomic_DNA"/>
</dbReference>
<sequence length="400" mass="43693">MNAMSALTWMEEELASLEEASLKRSLRESYTVPGSPGRMFRGTGSRSLLNLSANDYLGLSQHPAIIEAMREALLEEGLGAGASRLVTGNRKAYAKLEEAIAEWQNCEAALVFGSGYMANAGVIRSVVGRGDVVFSDQLNHASIVDGILMSRAELVRYRHLDMEHLEAMLHKHRDKRRKLIVTDAVFSMDGDQARLHELKLLKHEYGAMLMVDEAHSGGIYGRHGEGLCHELGVKDEVDIHIGTFSKAFGAYGAYVCGSRTLIDYLVNKARPLIYSTAMPPALLAGIAQALALVQQDHWRRERLGSAVRFFRSSLKKSGFLIPTGDSAIVPIIIGDNETALRFSAALEENGIAAVAIRPPSVPEGTARIRFSLSAAHTDKELRDAAARIRQVGLQFGVLGR</sequence>
<organism evidence="12 13">
    <name type="scientific">Paenibacillus aceris</name>
    <dbReference type="NCBI Taxonomy" id="869555"/>
    <lineage>
        <taxon>Bacteria</taxon>
        <taxon>Bacillati</taxon>
        <taxon>Bacillota</taxon>
        <taxon>Bacilli</taxon>
        <taxon>Bacillales</taxon>
        <taxon>Paenibacillaceae</taxon>
        <taxon>Paenibacillus</taxon>
    </lineage>
</organism>
<name>A0ABS4HUZ0_9BACL</name>
<comment type="similarity">
    <text evidence="4 10">Belongs to the class-II pyridoxal-phosphate-dependent aminotransferase family. BioF subfamily.</text>
</comment>
<dbReference type="InterPro" id="IPR001917">
    <property type="entry name" value="Aminotrans_II_pyridoxalP_BS"/>
</dbReference>
<accession>A0ABS4HUZ0</accession>
<comment type="function">
    <text evidence="2 10">Catalyzes the decarboxylative condensation of pimeloyl-[acyl-carrier protein] and L-alanine to produce 8-amino-7-oxononanoate (AON), [acyl-carrier protein], and carbon dioxide.</text>
</comment>
<evidence type="ECO:0000256" key="1">
    <source>
        <dbReference type="ARBA" id="ARBA00001933"/>
    </source>
</evidence>
<gene>
    <name evidence="12" type="ORF">J2Z65_001569</name>
</gene>
<dbReference type="PANTHER" id="PTHR13693">
    <property type="entry name" value="CLASS II AMINOTRANSFERASE/8-AMINO-7-OXONONANOATE SYNTHASE"/>
    <property type="match status" value="1"/>
</dbReference>
<reference evidence="12 13" key="1">
    <citation type="submission" date="2021-03" db="EMBL/GenBank/DDBJ databases">
        <title>Genomic Encyclopedia of Type Strains, Phase IV (KMG-IV): sequencing the most valuable type-strain genomes for metagenomic binning, comparative biology and taxonomic classification.</title>
        <authorList>
            <person name="Goeker M."/>
        </authorList>
    </citation>
    <scope>NUCLEOTIDE SEQUENCE [LARGE SCALE GENOMIC DNA]</scope>
    <source>
        <strain evidence="12 13">DSM 24950</strain>
    </source>
</reference>
<dbReference type="InterPro" id="IPR015421">
    <property type="entry name" value="PyrdxlP-dep_Trfase_major"/>
</dbReference>
<dbReference type="InterPro" id="IPR050087">
    <property type="entry name" value="AON_synthase_class-II"/>
</dbReference>
<evidence type="ECO:0000313" key="12">
    <source>
        <dbReference type="EMBL" id="MBP1962370.1"/>
    </source>
</evidence>
<feature type="domain" description="Aminotransferase class I/classII large" evidence="11">
    <location>
        <begin position="48"/>
        <end position="388"/>
    </location>
</feature>
<protein>
    <recommendedName>
        <fullName evidence="10">8-amino-7-ketopelargonate synthase</fullName>
        <ecNumber evidence="10">2.3.1.47</ecNumber>
    </recommendedName>
</protein>
<comment type="caution">
    <text evidence="12">The sequence shown here is derived from an EMBL/GenBank/DDBJ whole genome shotgun (WGS) entry which is preliminary data.</text>
</comment>
<evidence type="ECO:0000313" key="13">
    <source>
        <dbReference type="Proteomes" id="UP001519344"/>
    </source>
</evidence>